<dbReference type="GO" id="GO:0030145">
    <property type="term" value="F:manganese ion binding"/>
    <property type="evidence" value="ECO:0007669"/>
    <property type="project" value="UniProtKB-UniRule"/>
</dbReference>
<dbReference type="GO" id="GO:0000139">
    <property type="term" value="C:Golgi membrane"/>
    <property type="evidence" value="ECO:0007669"/>
    <property type="project" value="UniProtKB-SubCell"/>
</dbReference>
<keyword evidence="7 16" id="KW-0479">Metal-binding</keyword>
<evidence type="ECO:0000256" key="11">
    <source>
        <dbReference type="ARBA" id="ARBA00023136"/>
    </source>
</evidence>
<proteinExistence type="inferred from homology"/>
<dbReference type="AlphaFoldDB" id="A0A1D1ZMN5"/>
<dbReference type="Gene3D" id="3.90.550.10">
    <property type="entry name" value="Spore Coat Polysaccharide Biosynthesis Protein SpsA, Chain A"/>
    <property type="match status" value="1"/>
</dbReference>
<feature type="compositionally biased region" description="Low complexity" evidence="17">
    <location>
        <begin position="278"/>
        <end position="290"/>
    </location>
</feature>
<comment type="similarity">
    <text evidence="3 16">Belongs to the glycosyltransferase 13 family.</text>
</comment>
<evidence type="ECO:0000256" key="4">
    <source>
        <dbReference type="ARBA" id="ARBA00022676"/>
    </source>
</evidence>
<evidence type="ECO:0000256" key="13">
    <source>
        <dbReference type="ARBA" id="ARBA00038949"/>
    </source>
</evidence>
<accession>A0A1D1ZMN5</accession>
<evidence type="ECO:0000256" key="2">
    <source>
        <dbReference type="ARBA" id="ARBA00004922"/>
    </source>
</evidence>
<dbReference type="InterPro" id="IPR029044">
    <property type="entry name" value="Nucleotide-diphossugar_trans"/>
</dbReference>
<feature type="compositionally biased region" description="Gly residues" evidence="17">
    <location>
        <begin position="546"/>
        <end position="560"/>
    </location>
</feature>
<keyword evidence="12 16" id="KW-0464">Manganese</keyword>
<dbReference type="Pfam" id="PF03071">
    <property type="entry name" value="GNT-I"/>
    <property type="match status" value="1"/>
</dbReference>
<dbReference type="PANTHER" id="PTHR10468">
    <property type="entry name" value="PROTEIN O-LINKED-MANNOSE BETA-1,2-N-ACETYLGLUCOSAMINYLTRANSFERASE 1/ALPHA-1,3-MANNOSYL-GLYCOPROTEIN 2-BETA-N-ACETYLGLUCOSAMINYLTRANSFERASE"/>
    <property type="match status" value="1"/>
</dbReference>
<dbReference type="GO" id="GO:0003827">
    <property type="term" value="F:alpha-1,3-mannosylglycoprotein 2-beta-N-acetylglucosaminyltransferase activity"/>
    <property type="evidence" value="ECO:0007669"/>
    <property type="project" value="UniProtKB-UniRule"/>
</dbReference>
<feature type="compositionally biased region" description="Basic residues" evidence="17">
    <location>
        <begin position="291"/>
        <end position="302"/>
    </location>
</feature>
<comment type="pathway">
    <text evidence="2 16">Protein modification; protein glycosylation.</text>
</comment>
<evidence type="ECO:0000256" key="5">
    <source>
        <dbReference type="ARBA" id="ARBA00022679"/>
    </source>
</evidence>
<evidence type="ECO:0000256" key="7">
    <source>
        <dbReference type="ARBA" id="ARBA00022723"/>
    </source>
</evidence>
<keyword evidence="4 16" id="KW-0328">Glycosyltransferase</keyword>
<comment type="subcellular location">
    <subcellularLocation>
        <location evidence="1 16">Golgi apparatus membrane</location>
        <topology evidence="1 16">Single-pass type II membrane protein</topology>
    </subcellularLocation>
</comment>
<feature type="compositionally biased region" description="Basic residues" evidence="17">
    <location>
        <begin position="425"/>
        <end position="439"/>
    </location>
</feature>
<comment type="catalytic activity">
    <reaction evidence="15 16">
        <text>N(4)-(alpha-D-Man-(1-&gt;3)-[alpha-D-Man-(1-&gt;3)-[alpha-D-Man-(1-&gt;6)]-alpha-D-Man-(1-&gt;6)]-beta-D-Man-(1-&gt;4)-beta-D-GlcNAc-(1-&gt;4)-beta-D-GlcNAc)-L-asparaginyl-[protein] (N-glucan mannose isomer 5A1,2) + UDP-N-acetyl-alpha-D-glucosamine = N(4)-{beta-D-GlcNAc-(1-&gt;2)-alpha-D-Man-(1-&gt;3)-[alpha-D-Man-(1-&gt;3)-[alpha-D-Man-(1-&gt;6)]-alpha-D-Man-(1-&gt;6)]-beta-D-Man-(1-&gt;4)-beta-D-GlcNAc-(1-&gt;4)-beta-D-GlcNAc}-L-asparaginyl-[protein] + UDP + H(+)</text>
        <dbReference type="Rhea" id="RHEA:11456"/>
        <dbReference type="Rhea" id="RHEA-COMP:14367"/>
        <dbReference type="Rhea" id="RHEA-COMP:14368"/>
        <dbReference type="ChEBI" id="CHEBI:15378"/>
        <dbReference type="ChEBI" id="CHEBI:57705"/>
        <dbReference type="ChEBI" id="CHEBI:58223"/>
        <dbReference type="ChEBI" id="CHEBI:59087"/>
        <dbReference type="ChEBI" id="CHEBI:60625"/>
        <dbReference type="EC" id="2.4.1.101"/>
    </reaction>
</comment>
<dbReference type="UniPathway" id="UPA00378"/>
<feature type="region of interest" description="Disordered" evidence="17">
    <location>
        <begin position="508"/>
        <end position="586"/>
    </location>
</feature>
<keyword evidence="5" id="KW-0808">Transferase</keyword>
<evidence type="ECO:0000256" key="9">
    <source>
        <dbReference type="ARBA" id="ARBA00022989"/>
    </source>
</evidence>
<evidence type="ECO:0000256" key="15">
    <source>
        <dbReference type="ARBA" id="ARBA00049421"/>
    </source>
</evidence>
<keyword evidence="6" id="KW-0812">Transmembrane</keyword>
<evidence type="ECO:0000256" key="3">
    <source>
        <dbReference type="ARBA" id="ARBA00006492"/>
    </source>
</evidence>
<evidence type="ECO:0000256" key="10">
    <source>
        <dbReference type="ARBA" id="ARBA00023034"/>
    </source>
</evidence>
<feature type="region of interest" description="Disordered" evidence="17">
    <location>
        <begin position="425"/>
        <end position="495"/>
    </location>
</feature>
<evidence type="ECO:0000256" key="17">
    <source>
        <dbReference type="SAM" id="MobiDB-lite"/>
    </source>
</evidence>
<sequence length="586" mass="61909">MARRDPPYASLLTGTLCLLIFVELVWVQLRFASVLPGNQRDAVNSVARDVGVSHAPLHQDPPSLLNPAIIVFCYDRPGYLNQTLTSLAALPELADFTLYISQDGNHTGVQGVIETHRAALAALTAGFESWQRPRVPQLGPRQPGHAWLAQHYKWGLDRLFLKGGHSHAVIVEDDMLFSPDFLTLFMETGWLLDADPTLWCISSWNDNGFSKDHDWDPTRLTIRISPTPSNPHTQLPVPHVLLPGAGLDAVVPAVGGAGPCLAAAALGPLDAHGGRGPGSRLRGPRGQPQPQHRRGGGQHGPRRLPQVPADHGLGAGGARRWVRGRALPAAARLRRRGARGGGRGADPPPGRAARRRPAARPARRRGAGALPAGGLRPPGAAHGRVGLPARPLPLPDQRAVAGRAPAAGRRPALRPAARRAAHVAHARHARRGRRARRQLQRGLPCPGRGLQQGRPPLPQHLRGADARLPLPPRLLAGVGAGPAKHGGGGREEPQQPRHLLCHAADAAVQGSGPGDAAPVRLRAPWHGSRRSRRRRAAAQVPAPTCQGGGDRGGGGFGGGLNAAASCRHPALPPDPAETPATKGLTN</sequence>
<comment type="function">
    <text evidence="16">Initiates complex N-linked carbohydrate formation. Essential for the conversion of high-mannose to hybrid and complex N-glycans.</text>
</comment>
<evidence type="ECO:0000256" key="16">
    <source>
        <dbReference type="RuleBase" id="RU368119"/>
    </source>
</evidence>
<feature type="compositionally biased region" description="Basic residues" evidence="17">
    <location>
        <begin position="527"/>
        <end position="536"/>
    </location>
</feature>
<keyword evidence="8 16" id="KW-0735">Signal-anchor</keyword>
<evidence type="ECO:0000256" key="1">
    <source>
        <dbReference type="ARBA" id="ARBA00004323"/>
    </source>
</evidence>
<dbReference type="EMBL" id="GDKF01010444">
    <property type="protein sequence ID" value="JAT68178.1"/>
    <property type="molecule type" value="Transcribed_RNA"/>
</dbReference>
<keyword evidence="11" id="KW-0472">Membrane</keyword>
<keyword evidence="10 16" id="KW-0333">Golgi apparatus</keyword>
<reference evidence="18" key="1">
    <citation type="submission" date="2015-08" db="EMBL/GenBank/DDBJ databases">
        <authorList>
            <person name="Babu N.S."/>
            <person name="Beckwith C.J."/>
            <person name="Beseler K.G."/>
            <person name="Brison A."/>
            <person name="Carone J.V."/>
            <person name="Caskin T.P."/>
            <person name="Diamond M."/>
            <person name="Durham M.E."/>
            <person name="Foxe J.M."/>
            <person name="Go M."/>
            <person name="Henderson B.A."/>
            <person name="Jones I.B."/>
            <person name="McGettigan J.A."/>
            <person name="Micheletti S.J."/>
            <person name="Nasrallah M.E."/>
            <person name="Ortiz D."/>
            <person name="Piller C.R."/>
            <person name="Privatt S.R."/>
            <person name="Schneider S.L."/>
            <person name="Sharp S."/>
            <person name="Smith T.C."/>
            <person name="Stanton J.D."/>
            <person name="Ullery H.E."/>
            <person name="Wilson R.J."/>
            <person name="Serrano M.G."/>
            <person name="Buck G."/>
            <person name="Lee V."/>
            <person name="Wang Y."/>
            <person name="Carvalho R."/>
            <person name="Voegtly L."/>
            <person name="Shi R."/>
            <person name="Duckworth R."/>
            <person name="Johnson A."/>
            <person name="Loviza R."/>
            <person name="Walstead R."/>
            <person name="Shah Z."/>
            <person name="Kiflezghi M."/>
            <person name="Wade K."/>
            <person name="Ball S.L."/>
            <person name="Bradley K.W."/>
            <person name="Asai D.J."/>
            <person name="Bowman C.A."/>
            <person name="Russell D.A."/>
            <person name="Pope W.H."/>
            <person name="Jacobs-Sera D."/>
            <person name="Hendrix R.W."/>
            <person name="Hatfull G.F."/>
        </authorList>
    </citation>
    <scope>NUCLEOTIDE SEQUENCE</scope>
</reference>
<dbReference type="SUPFAM" id="SSF53448">
    <property type="entry name" value="Nucleotide-diphospho-sugar transferases"/>
    <property type="match status" value="1"/>
</dbReference>
<dbReference type="InterPro" id="IPR052261">
    <property type="entry name" value="Glycosyltransferase_13"/>
</dbReference>
<evidence type="ECO:0000256" key="14">
    <source>
        <dbReference type="ARBA" id="ARBA00041712"/>
    </source>
</evidence>
<keyword evidence="9" id="KW-1133">Transmembrane helix</keyword>
<comment type="cofactor">
    <cofactor evidence="16">
        <name>Mn(2+)</name>
        <dbReference type="ChEBI" id="CHEBI:29035"/>
    </cofactor>
    <text evidence="16">The cofactor is mostly bound to the substrate.</text>
</comment>
<feature type="region of interest" description="Disordered" evidence="17">
    <location>
        <begin position="271"/>
        <end position="386"/>
    </location>
</feature>
<gene>
    <name evidence="18" type="ORF">g.31783</name>
</gene>
<feature type="compositionally biased region" description="Low complexity" evidence="17">
    <location>
        <begin position="367"/>
        <end position="384"/>
    </location>
</feature>
<organism evidence="18">
    <name type="scientific">Auxenochlorella protothecoides</name>
    <name type="common">Green microalga</name>
    <name type="synonym">Chlorella protothecoides</name>
    <dbReference type="NCBI Taxonomy" id="3075"/>
    <lineage>
        <taxon>Eukaryota</taxon>
        <taxon>Viridiplantae</taxon>
        <taxon>Chlorophyta</taxon>
        <taxon>core chlorophytes</taxon>
        <taxon>Trebouxiophyceae</taxon>
        <taxon>Chlorellales</taxon>
        <taxon>Chlorellaceae</taxon>
        <taxon>Auxenochlorella</taxon>
    </lineage>
</organism>
<dbReference type="EC" id="2.4.1.101" evidence="13 16"/>
<evidence type="ECO:0000313" key="18">
    <source>
        <dbReference type="EMBL" id="JAT68178.1"/>
    </source>
</evidence>
<evidence type="ECO:0000256" key="12">
    <source>
        <dbReference type="ARBA" id="ARBA00023211"/>
    </source>
</evidence>
<dbReference type="PANTHER" id="PTHR10468:SF0">
    <property type="entry name" value="ALPHA-1,3-MANNOSYL-GLYCOPROTEIN 2-BETA-N-ACETYLGLUCOSAMINYLTRANSFERASE"/>
    <property type="match status" value="1"/>
</dbReference>
<protein>
    <recommendedName>
        <fullName evidence="13 16">Alpha-1,3-mannosyl-glycoprotein 2-beta-N-acetylglucosaminyltransferase</fullName>
        <shortName evidence="16">GNT-I</shortName>
        <shortName evidence="16">GlcNAc-T I</shortName>
        <ecNumber evidence="13 16">2.4.1.101</ecNumber>
    </recommendedName>
    <alternativeName>
        <fullName evidence="14 16">N-glycosyl-oligosaccharide-glycoprotein N-acetylglucosaminyltransferase I</fullName>
    </alternativeName>
</protein>
<evidence type="ECO:0000256" key="6">
    <source>
        <dbReference type="ARBA" id="ARBA00022692"/>
    </source>
</evidence>
<dbReference type="InterPro" id="IPR004139">
    <property type="entry name" value="Glyco_trans_13"/>
</dbReference>
<name>A0A1D1ZMN5_AUXPR</name>
<evidence type="ECO:0000256" key="8">
    <source>
        <dbReference type="ARBA" id="ARBA00022968"/>
    </source>
</evidence>
<feature type="compositionally biased region" description="Basic residues" evidence="17">
    <location>
        <begin position="352"/>
        <end position="366"/>
    </location>
</feature>